<name>A0ABZ0BCH9_9SPHN</name>
<keyword evidence="2" id="KW-1185">Reference proteome</keyword>
<evidence type="ECO:0000313" key="2">
    <source>
        <dbReference type="Proteomes" id="UP001302249"/>
    </source>
</evidence>
<dbReference type="RefSeq" id="WP_313918087.1">
    <property type="nucleotide sequence ID" value="NZ_CP135076.1"/>
</dbReference>
<accession>A0ABZ0BCH9</accession>
<gene>
    <name evidence="1" type="ORF">RPR59_07050</name>
</gene>
<dbReference type="EMBL" id="CP135076">
    <property type="protein sequence ID" value="WNO54993.1"/>
    <property type="molecule type" value="Genomic_DNA"/>
</dbReference>
<sequence>MQRIERAVARIEKAAAARAYATDAIARRHARLRQRMNEAVEALDGLLEREERKGDEA</sequence>
<evidence type="ECO:0000313" key="1">
    <source>
        <dbReference type="EMBL" id="WNO54993.1"/>
    </source>
</evidence>
<proteinExistence type="predicted"/>
<protein>
    <submittedName>
        <fullName evidence="1">Uncharacterized protein</fullName>
    </submittedName>
</protein>
<organism evidence="1 2">
    <name type="scientific">Stakelama saccharophila</name>
    <dbReference type="NCBI Taxonomy" id="3075605"/>
    <lineage>
        <taxon>Bacteria</taxon>
        <taxon>Pseudomonadati</taxon>
        <taxon>Pseudomonadota</taxon>
        <taxon>Alphaproteobacteria</taxon>
        <taxon>Sphingomonadales</taxon>
        <taxon>Sphingomonadaceae</taxon>
        <taxon>Stakelama</taxon>
    </lineage>
</organism>
<dbReference type="Proteomes" id="UP001302249">
    <property type="component" value="Chromosome"/>
</dbReference>
<reference evidence="1 2" key="1">
    <citation type="submission" date="2023-09" db="EMBL/GenBank/DDBJ databases">
        <authorList>
            <person name="Rey-Velasco X."/>
        </authorList>
    </citation>
    <scope>NUCLEOTIDE SEQUENCE [LARGE SCALE GENOMIC DNA]</scope>
    <source>
        <strain evidence="1 2">W311</strain>
    </source>
</reference>